<dbReference type="EMBL" id="JAGUCO010000034">
    <property type="protein sequence ID" value="MBS2100969.1"/>
    <property type="molecule type" value="Genomic_DNA"/>
</dbReference>
<evidence type="ECO:0000313" key="9">
    <source>
        <dbReference type="EMBL" id="MBS2100969.1"/>
    </source>
</evidence>
<dbReference type="InterPro" id="IPR036097">
    <property type="entry name" value="HisK_dim/P_sf"/>
</dbReference>
<keyword evidence="3" id="KW-0597">Phosphoprotein</keyword>
<name>A0ABS5K1E7_9BACT</name>
<comment type="caution">
    <text evidence="9">The sequence shown here is derived from an EMBL/GenBank/DDBJ whole genome shotgun (WGS) entry which is preliminary data.</text>
</comment>
<evidence type="ECO:0000256" key="4">
    <source>
        <dbReference type="ARBA" id="ARBA00022679"/>
    </source>
</evidence>
<feature type="transmembrane region" description="Helical" evidence="7">
    <location>
        <begin position="12"/>
        <end position="30"/>
    </location>
</feature>
<dbReference type="InterPro" id="IPR050351">
    <property type="entry name" value="BphY/WalK/GraS-like"/>
</dbReference>
<evidence type="ECO:0000256" key="5">
    <source>
        <dbReference type="ARBA" id="ARBA00022777"/>
    </source>
</evidence>
<dbReference type="Pfam" id="PF00512">
    <property type="entry name" value="HisKA"/>
    <property type="match status" value="1"/>
</dbReference>
<dbReference type="EC" id="2.7.13.3" evidence="2"/>
<dbReference type="SMART" id="SM00387">
    <property type="entry name" value="HATPase_c"/>
    <property type="match status" value="1"/>
</dbReference>
<evidence type="ECO:0000256" key="3">
    <source>
        <dbReference type="ARBA" id="ARBA00022553"/>
    </source>
</evidence>
<dbReference type="Pfam" id="PF02518">
    <property type="entry name" value="HATPase_c"/>
    <property type="match status" value="1"/>
</dbReference>
<dbReference type="GO" id="GO:0016301">
    <property type="term" value="F:kinase activity"/>
    <property type="evidence" value="ECO:0007669"/>
    <property type="project" value="UniProtKB-KW"/>
</dbReference>
<dbReference type="Gene3D" id="3.30.565.10">
    <property type="entry name" value="Histidine kinase-like ATPase, C-terminal domain"/>
    <property type="match status" value="1"/>
</dbReference>
<sequence length="414" mass="47477">MKLIEKLNRQYIIYSLLVLSLTGISLYHVLKAIVKEETDEKLVNTFNQIIQTDNVYLNDFELYPLISIKIDSTETTGRVFTDTVIQVGHEFEEYRQLVDHIKLNGLKYQVTVRESLLESEDIYQTLALIVILSFVFLLFLLVIINRKIANSIWRPFFDNLEKLKQFSVQTQEPFIPTKSNIKEFEEMNGVLTTLTTKVISDYETLKKFSENASHELQTPLAIIRSKIEALLEENQLSDNQIDKVHTIYKTINRLSKINSGLLLLTKIENKQYALNESIDINAVLVSHMQNFKELIDMKNLVLEYKNNSDWTISANKSLLDILISNLIGNAIIHNRNGGEINIELFKGLLIVSNTSNSAILDSNMLFERFFKGSNSSSTGLGLAITKQICNAMGLSIKYHFENELHFFTISNIYS</sequence>
<keyword evidence="5 9" id="KW-0418">Kinase</keyword>
<protein>
    <recommendedName>
        <fullName evidence="2">histidine kinase</fullName>
        <ecNumber evidence="2">2.7.13.3</ecNumber>
    </recommendedName>
</protein>
<dbReference type="RefSeq" id="WP_212219860.1">
    <property type="nucleotide sequence ID" value="NZ_JAGUCO010000034.1"/>
</dbReference>
<dbReference type="Proteomes" id="UP000708576">
    <property type="component" value="Unassembled WGS sequence"/>
</dbReference>
<dbReference type="PROSITE" id="PS50109">
    <property type="entry name" value="HIS_KIN"/>
    <property type="match status" value="1"/>
</dbReference>
<feature type="transmembrane region" description="Helical" evidence="7">
    <location>
        <begin position="122"/>
        <end position="144"/>
    </location>
</feature>
<dbReference type="InterPro" id="IPR005467">
    <property type="entry name" value="His_kinase_dom"/>
</dbReference>
<evidence type="ECO:0000256" key="2">
    <source>
        <dbReference type="ARBA" id="ARBA00012438"/>
    </source>
</evidence>
<proteinExistence type="predicted"/>
<evidence type="ECO:0000256" key="6">
    <source>
        <dbReference type="ARBA" id="ARBA00023012"/>
    </source>
</evidence>
<dbReference type="CDD" id="cd00082">
    <property type="entry name" value="HisKA"/>
    <property type="match status" value="1"/>
</dbReference>
<comment type="catalytic activity">
    <reaction evidence="1">
        <text>ATP + protein L-histidine = ADP + protein N-phospho-L-histidine.</text>
        <dbReference type="EC" id="2.7.13.3"/>
    </reaction>
</comment>
<dbReference type="SUPFAM" id="SSF55874">
    <property type="entry name" value="ATPase domain of HSP90 chaperone/DNA topoisomerase II/histidine kinase"/>
    <property type="match status" value="1"/>
</dbReference>
<dbReference type="PANTHER" id="PTHR45453">
    <property type="entry name" value="PHOSPHATE REGULON SENSOR PROTEIN PHOR"/>
    <property type="match status" value="1"/>
</dbReference>
<evidence type="ECO:0000313" key="10">
    <source>
        <dbReference type="Proteomes" id="UP000708576"/>
    </source>
</evidence>
<dbReference type="SMART" id="SM00388">
    <property type="entry name" value="HisKA"/>
    <property type="match status" value="1"/>
</dbReference>
<accession>A0ABS5K1E7</accession>
<evidence type="ECO:0000256" key="1">
    <source>
        <dbReference type="ARBA" id="ARBA00000085"/>
    </source>
</evidence>
<organism evidence="9 10">
    <name type="scientific">Carboxylicivirga linearis</name>
    <dbReference type="NCBI Taxonomy" id="1628157"/>
    <lineage>
        <taxon>Bacteria</taxon>
        <taxon>Pseudomonadati</taxon>
        <taxon>Bacteroidota</taxon>
        <taxon>Bacteroidia</taxon>
        <taxon>Marinilabiliales</taxon>
        <taxon>Marinilabiliaceae</taxon>
        <taxon>Carboxylicivirga</taxon>
    </lineage>
</organism>
<dbReference type="PANTHER" id="PTHR45453:SF1">
    <property type="entry name" value="PHOSPHATE REGULON SENSOR PROTEIN PHOR"/>
    <property type="match status" value="1"/>
</dbReference>
<dbReference type="SUPFAM" id="SSF47384">
    <property type="entry name" value="Homodimeric domain of signal transducing histidine kinase"/>
    <property type="match status" value="1"/>
</dbReference>
<keyword evidence="4" id="KW-0808">Transferase</keyword>
<evidence type="ECO:0000259" key="8">
    <source>
        <dbReference type="PROSITE" id="PS50109"/>
    </source>
</evidence>
<keyword evidence="10" id="KW-1185">Reference proteome</keyword>
<dbReference type="InterPro" id="IPR036890">
    <property type="entry name" value="HATPase_C_sf"/>
</dbReference>
<dbReference type="InterPro" id="IPR003594">
    <property type="entry name" value="HATPase_dom"/>
</dbReference>
<keyword evidence="7" id="KW-0812">Transmembrane</keyword>
<dbReference type="CDD" id="cd00075">
    <property type="entry name" value="HATPase"/>
    <property type="match status" value="1"/>
</dbReference>
<keyword evidence="6" id="KW-0902">Two-component regulatory system</keyword>
<dbReference type="InterPro" id="IPR003661">
    <property type="entry name" value="HisK_dim/P_dom"/>
</dbReference>
<feature type="domain" description="Histidine kinase" evidence="8">
    <location>
        <begin position="211"/>
        <end position="398"/>
    </location>
</feature>
<gene>
    <name evidence="9" type="ORF">KEM10_21970</name>
</gene>
<keyword evidence="7" id="KW-1133">Transmembrane helix</keyword>
<evidence type="ECO:0000256" key="7">
    <source>
        <dbReference type="SAM" id="Phobius"/>
    </source>
</evidence>
<keyword evidence="7" id="KW-0472">Membrane</keyword>
<reference evidence="9 10" key="1">
    <citation type="journal article" date="2015" name="Int. J. Syst. Evol. Microbiol.">
        <title>Carboxylicivirga linearis sp. nov., isolated from a sea cucumber culture pond.</title>
        <authorList>
            <person name="Wang F.Q."/>
            <person name="Zhou Y.X."/>
            <person name="Lin X.Z."/>
            <person name="Chen G.J."/>
            <person name="Du Z.J."/>
        </authorList>
    </citation>
    <scope>NUCLEOTIDE SEQUENCE [LARGE SCALE GENOMIC DNA]</scope>
    <source>
        <strain evidence="9 10">FB218</strain>
    </source>
</reference>
<dbReference type="Gene3D" id="1.10.287.130">
    <property type="match status" value="1"/>
</dbReference>